<name>A0A428N9J0_9BACI</name>
<dbReference type="RefSeq" id="WP_125553263.1">
    <property type="nucleotide sequence ID" value="NZ_RBVX01000001.1"/>
</dbReference>
<feature type="transmembrane region" description="Helical" evidence="1">
    <location>
        <begin position="9"/>
        <end position="31"/>
    </location>
</feature>
<accession>A0A428N9J0</accession>
<evidence type="ECO:0000313" key="2">
    <source>
        <dbReference type="EMBL" id="RSL35021.1"/>
    </source>
</evidence>
<dbReference type="Proteomes" id="UP000275076">
    <property type="component" value="Unassembled WGS sequence"/>
</dbReference>
<protein>
    <submittedName>
        <fullName evidence="2">Uncharacterized protein</fullName>
    </submittedName>
</protein>
<keyword evidence="1" id="KW-1133">Transmembrane helix</keyword>
<sequence>MEEEKKEYYFYFTLGYIGILLILLAALRVAIILDDDLGVILAFLGIGLLINYVNYLERQTGTDKKARTYARTISAVILTGISIFAFF</sequence>
<feature type="transmembrane region" description="Helical" evidence="1">
    <location>
        <begin position="68"/>
        <end position="86"/>
    </location>
</feature>
<organism evidence="2 3">
    <name type="scientific">Salibacterium salarium</name>
    <dbReference type="NCBI Taxonomy" id="284579"/>
    <lineage>
        <taxon>Bacteria</taxon>
        <taxon>Bacillati</taxon>
        <taxon>Bacillota</taxon>
        <taxon>Bacilli</taxon>
        <taxon>Bacillales</taxon>
        <taxon>Bacillaceae</taxon>
    </lineage>
</organism>
<dbReference type="AlphaFoldDB" id="A0A428N9J0"/>
<dbReference type="EMBL" id="RBVX01000001">
    <property type="protein sequence ID" value="RSL35021.1"/>
    <property type="molecule type" value="Genomic_DNA"/>
</dbReference>
<keyword evidence="1" id="KW-0812">Transmembrane</keyword>
<reference evidence="2 3" key="1">
    <citation type="submission" date="2018-10" db="EMBL/GenBank/DDBJ databases">
        <title>Draft genome sequence of Bacillus salarius IM0101, isolated from a hypersaline soil in Inner Mongolia, China.</title>
        <authorList>
            <person name="Yamprayoonswat W."/>
            <person name="Boonvisut S."/>
            <person name="Jumpathong W."/>
            <person name="Sittihan S."/>
            <person name="Ruangsuj P."/>
            <person name="Wanthongcharoen S."/>
            <person name="Thongpramul N."/>
            <person name="Pimmason S."/>
            <person name="Yu B."/>
            <person name="Yasawong M."/>
        </authorList>
    </citation>
    <scope>NUCLEOTIDE SEQUENCE [LARGE SCALE GENOMIC DNA]</scope>
    <source>
        <strain evidence="2 3">IM0101</strain>
    </source>
</reference>
<evidence type="ECO:0000256" key="1">
    <source>
        <dbReference type="SAM" id="Phobius"/>
    </source>
</evidence>
<feature type="transmembrane region" description="Helical" evidence="1">
    <location>
        <begin position="37"/>
        <end position="56"/>
    </location>
</feature>
<comment type="caution">
    <text evidence="2">The sequence shown here is derived from an EMBL/GenBank/DDBJ whole genome shotgun (WGS) entry which is preliminary data.</text>
</comment>
<dbReference type="OrthoDB" id="2428552at2"/>
<keyword evidence="1" id="KW-0472">Membrane</keyword>
<gene>
    <name evidence="2" type="ORF">D7Z54_00105</name>
</gene>
<proteinExistence type="predicted"/>
<keyword evidence="3" id="KW-1185">Reference proteome</keyword>
<evidence type="ECO:0000313" key="3">
    <source>
        <dbReference type="Proteomes" id="UP000275076"/>
    </source>
</evidence>